<evidence type="ECO:0000313" key="7">
    <source>
        <dbReference type="EMBL" id="KKS31866.1"/>
    </source>
</evidence>
<keyword evidence="6" id="KW-1133">Transmembrane helix</keyword>
<keyword evidence="2" id="KW-0964">Secreted</keyword>
<comment type="subcellular location">
    <subcellularLocation>
        <location evidence="1">Secreted</location>
    </subcellularLocation>
</comment>
<dbReference type="Pfam" id="PF18884">
    <property type="entry name" value="TSP3_bac"/>
    <property type="match status" value="3"/>
</dbReference>
<feature type="compositionally biased region" description="Basic and acidic residues" evidence="5">
    <location>
        <begin position="144"/>
        <end position="155"/>
    </location>
</feature>
<keyword evidence="3" id="KW-0732">Signal</keyword>
<dbReference type="SUPFAM" id="SSF103647">
    <property type="entry name" value="TSP type-3 repeat"/>
    <property type="match status" value="1"/>
</dbReference>
<dbReference type="InterPro" id="IPR059100">
    <property type="entry name" value="TSP3_bac"/>
</dbReference>
<evidence type="ECO:0000256" key="1">
    <source>
        <dbReference type="ARBA" id="ARBA00004613"/>
    </source>
</evidence>
<sequence>MRKFFTVILVVGCLLLAGVPVDASPIGFVNSNIWISKTNPIAGDTTTLFAVLVNGSDDGLEGKVQFLDLLTNQSIGAVQSFTLSGGGTSNVMQATWHAVAGDHQFKAKITEAQSVDALGHKSAVASEILSESTGVITVRVDSDHDGLTDDQEAAHGTDPNNPDTDHDGLPDGQEVAHGTNPTNPDTDGDGDRDGTDPNPTNPNIFTPPDTDHDGKPDATDTDIDNDGLYNWDETGGVGKTVDINWSGDKPPKPTDPYKYDTDGDGVSDKLDYYPLDPDRSIRPPAPVVTPVVKASASVDKTTDGADDLVSSSNGSLADEFTTTTLEGEVLGEKIFNDLNQNDEGVGKIPWWRSLFGGWVYGLFGLWLLLLLLLLALRKRARPSDDDGNGEVAREE</sequence>
<keyword evidence="6" id="KW-0812">Transmembrane</keyword>
<keyword evidence="6" id="KW-0472">Membrane</keyword>
<proteinExistence type="predicted"/>
<dbReference type="EMBL" id="LCCN01000013">
    <property type="protein sequence ID" value="KKS31866.1"/>
    <property type="molecule type" value="Genomic_DNA"/>
</dbReference>
<dbReference type="GO" id="GO:0005509">
    <property type="term" value="F:calcium ion binding"/>
    <property type="evidence" value="ECO:0007669"/>
    <property type="project" value="InterPro"/>
</dbReference>
<evidence type="ECO:0000256" key="2">
    <source>
        <dbReference type="ARBA" id="ARBA00022525"/>
    </source>
</evidence>
<evidence type="ECO:0000256" key="3">
    <source>
        <dbReference type="ARBA" id="ARBA00022729"/>
    </source>
</evidence>
<dbReference type="Gene3D" id="4.10.1080.10">
    <property type="entry name" value="TSP type-3 repeat"/>
    <property type="match status" value="1"/>
</dbReference>
<feature type="region of interest" description="Disordered" evidence="5">
    <location>
        <begin position="144"/>
        <end position="265"/>
    </location>
</feature>
<feature type="compositionally biased region" description="Low complexity" evidence="5">
    <location>
        <begin position="196"/>
        <end position="208"/>
    </location>
</feature>
<evidence type="ECO:0000256" key="6">
    <source>
        <dbReference type="SAM" id="Phobius"/>
    </source>
</evidence>
<gene>
    <name evidence="7" type="ORF">UU93_C0013G0021</name>
</gene>
<accession>A0A0G1ACP1</accession>
<reference evidence="7 8" key="1">
    <citation type="journal article" date="2015" name="Nature">
        <title>rRNA introns, odd ribosomes, and small enigmatic genomes across a large radiation of phyla.</title>
        <authorList>
            <person name="Brown C.T."/>
            <person name="Hug L.A."/>
            <person name="Thomas B.C."/>
            <person name="Sharon I."/>
            <person name="Castelle C.J."/>
            <person name="Singh A."/>
            <person name="Wilkins M.J."/>
            <person name="Williams K.H."/>
            <person name="Banfield J.F."/>
        </authorList>
    </citation>
    <scope>NUCLEOTIDE SEQUENCE [LARGE SCALE GENOMIC DNA]</scope>
</reference>
<comment type="caution">
    <text evidence="7">The sequence shown here is derived from an EMBL/GenBank/DDBJ whole genome shotgun (WGS) entry which is preliminary data.</text>
</comment>
<evidence type="ECO:0000256" key="4">
    <source>
        <dbReference type="ARBA" id="ARBA00022837"/>
    </source>
</evidence>
<feature type="compositionally biased region" description="Basic and acidic residues" evidence="5">
    <location>
        <begin position="249"/>
        <end position="265"/>
    </location>
</feature>
<organism evidence="7 8">
    <name type="scientific">Candidatus Amesbacteria bacterium GW2011_GWA2_42_12</name>
    <dbReference type="NCBI Taxonomy" id="1618356"/>
    <lineage>
        <taxon>Bacteria</taxon>
        <taxon>Candidatus Amesiibacteriota</taxon>
    </lineage>
</organism>
<keyword evidence="4" id="KW-0106">Calcium</keyword>
<dbReference type="STRING" id="1618356.UU93_C0013G0021"/>
<evidence type="ECO:0000313" key="8">
    <source>
        <dbReference type="Proteomes" id="UP000034160"/>
    </source>
</evidence>
<dbReference type="PATRIC" id="fig|1618356.3.peg.603"/>
<dbReference type="InterPro" id="IPR028974">
    <property type="entry name" value="TSP_type-3_rpt"/>
</dbReference>
<name>A0A0G1ACP1_9BACT</name>
<dbReference type="PANTHER" id="PTHR37467:SF1">
    <property type="entry name" value="EXPORTED CALCIUM-BINDING GLYCOPROTEIN"/>
    <property type="match status" value="1"/>
</dbReference>
<protein>
    <submittedName>
        <fullName evidence="7">AAA ATPase</fullName>
    </submittedName>
</protein>
<evidence type="ECO:0000256" key="5">
    <source>
        <dbReference type="SAM" id="MobiDB-lite"/>
    </source>
</evidence>
<dbReference type="Proteomes" id="UP000034160">
    <property type="component" value="Unassembled WGS sequence"/>
</dbReference>
<feature type="transmembrane region" description="Helical" evidence="6">
    <location>
        <begin position="357"/>
        <end position="376"/>
    </location>
</feature>
<dbReference type="AlphaFoldDB" id="A0A0G1ACP1"/>
<dbReference type="PANTHER" id="PTHR37467">
    <property type="entry name" value="EXPORTED CALCIUM-BINDING GLYCOPROTEIN-RELATED"/>
    <property type="match status" value="1"/>
</dbReference>
<feature type="compositionally biased region" description="Basic and acidic residues" evidence="5">
    <location>
        <begin position="209"/>
        <end position="218"/>
    </location>
</feature>
<dbReference type="InterPro" id="IPR053180">
    <property type="entry name" value="Ca-binding_acidic-repeat"/>
</dbReference>